<name>A0A164PF89_BACCE</name>
<reference evidence="1 2" key="1">
    <citation type="submission" date="2015-09" db="EMBL/GenBank/DDBJ databases">
        <title>Bacillus cereus food isolates.</title>
        <authorList>
            <person name="Boekhorst J."/>
        </authorList>
    </citation>
    <scope>NUCLEOTIDE SEQUENCE [LARGE SCALE GENOMIC DNA]</scope>
    <source>
        <strain evidence="1 2">B4088</strain>
    </source>
</reference>
<proteinExistence type="predicted"/>
<dbReference type="Proteomes" id="UP000076482">
    <property type="component" value="Unassembled WGS sequence"/>
</dbReference>
<organism evidence="1 2">
    <name type="scientific">Bacillus cereus</name>
    <dbReference type="NCBI Taxonomy" id="1396"/>
    <lineage>
        <taxon>Bacteria</taxon>
        <taxon>Bacillati</taxon>
        <taxon>Bacillota</taxon>
        <taxon>Bacilli</taxon>
        <taxon>Bacillales</taxon>
        <taxon>Bacillaceae</taxon>
        <taxon>Bacillus</taxon>
        <taxon>Bacillus cereus group</taxon>
    </lineage>
</organism>
<gene>
    <name evidence="1" type="ORF">B4088_2106</name>
</gene>
<sequence length="42" mass="5181">MYVTTYQIKEFLSDISFKKCKINLPYEKEKCQLYFSHLKEEN</sequence>
<dbReference type="AlphaFoldDB" id="A0A164PF89"/>
<evidence type="ECO:0000313" key="2">
    <source>
        <dbReference type="Proteomes" id="UP000076482"/>
    </source>
</evidence>
<dbReference type="PATRIC" id="fig|1396.535.peg.3100"/>
<accession>A0A164PF89</accession>
<comment type="caution">
    <text evidence="1">The sequence shown here is derived from an EMBL/GenBank/DDBJ whole genome shotgun (WGS) entry which is preliminary data.</text>
</comment>
<evidence type="ECO:0000313" key="1">
    <source>
        <dbReference type="EMBL" id="KZD66895.1"/>
    </source>
</evidence>
<dbReference type="EMBL" id="LJKE01000041">
    <property type="protein sequence ID" value="KZD66895.1"/>
    <property type="molecule type" value="Genomic_DNA"/>
</dbReference>
<protein>
    <submittedName>
        <fullName evidence="1">Uncharacterized protein</fullName>
    </submittedName>
</protein>